<proteinExistence type="predicted"/>
<dbReference type="AlphaFoldDB" id="A0A0V1BIS1"/>
<sequence>MNFLSGRANLNHTDSRQARWNQSTILPPAILSWNEAQLRSTYANAIISPLFRSKVTSPTKSDFTKRRI</sequence>
<organism evidence="1 2">
    <name type="scientific">Trichinella spiralis</name>
    <name type="common">Trichina worm</name>
    <dbReference type="NCBI Taxonomy" id="6334"/>
    <lineage>
        <taxon>Eukaryota</taxon>
        <taxon>Metazoa</taxon>
        <taxon>Ecdysozoa</taxon>
        <taxon>Nematoda</taxon>
        <taxon>Enoplea</taxon>
        <taxon>Dorylaimia</taxon>
        <taxon>Trichinellida</taxon>
        <taxon>Trichinellidae</taxon>
        <taxon>Trichinella</taxon>
    </lineage>
</organism>
<evidence type="ECO:0000313" key="2">
    <source>
        <dbReference type="Proteomes" id="UP000054776"/>
    </source>
</evidence>
<protein>
    <submittedName>
        <fullName evidence="1">Uncharacterized protein</fullName>
    </submittedName>
</protein>
<gene>
    <name evidence="1" type="ORF">T01_13560</name>
</gene>
<dbReference type="InParanoid" id="A0A0V1BIS1"/>
<comment type="caution">
    <text evidence="1">The sequence shown here is derived from an EMBL/GenBank/DDBJ whole genome shotgun (WGS) entry which is preliminary data.</text>
</comment>
<dbReference type="EMBL" id="JYDH01000038">
    <property type="protein sequence ID" value="KRY36953.1"/>
    <property type="molecule type" value="Genomic_DNA"/>
</dbReference>
<dbReference type="Proteomes" id="UP000054776">
    <property type="component" value="Unassembled WGS sequence"/>
</dbReference>
<name>A0A0V1BIS1_TRISP</name>
<reference evidence="1 2" key="1">
    <citation type="submission" date="2015-01" db="EMBL/GenBank/DDBJ databases">
        <title>Evolution of Trichinella species and genotypes.</title>
        <authorList>
            <person name="Korhonen P.K."/>
            <person name="Edoardo P."/>
            <person name="Giuseppe L.R."/>
            <person name="Gasser R.B."/>
        </authorList>
    </citation>
    <scope>NUCLEOTIDE SEQUENCE [LARGE SCALE GENOMIC DNA]</scope>
    <source>
        <strain evidence="1">ISS3</strain>
    </source>
</reference>
<evidence type="ECO:0000313" key="1">
    <source>
        <dbReference type="EMBL" id="KRY36953.1"/>
    </source>
</evidence>
<accession>A0A0V1BIS1</accession>
<keyword evidence="2" id="KW-1185">Reference proteome</keyword>